<dbReference type="SUPFAM" id="SSF140500">
    <property type="entry name" value="BAS1536-like"/>
    <property type="match status" value="1"/>
</dbReference>
<dbReference type="RefSeq" id="WP_241415050.1">
    <property type="nucleotide sequence ID" value="NZ_JABSWW010000001.1"/>
</dbReference>
<dbReference type="AlphaFoldDB" id="A0AAX0B3W2"/>
<gene>
    <name evidence="1" type="ORF">B0H41_003741</name>
</gene>
<dbReference type="InterPro" id="IPR036638">
    <property type="entry name" value="HLH_DNA-bd_sf"/>
</dbReference>
<sequence length="146" mass="16839">MPKYRLHVDETVNRLNFIDIEANLNEKEVDALLTKIEKEDITSALDLKQRLEAQGVQVKSIKANNGPYYRRAETLEIEELEDVKREGIMVKFKACDLSKSLIEQAIDELRERMHISISVNGPQSDTTIKISQQLDELIVVEMRSRL</sequence>
<dbReference type="InterPro" id="IPR037208">
    <property type="entry name" value="Spo0E-like_sf"/>
</dbReference>
<dbReference type="GO" id="GO:0046983">
    <property type="term" value="F:protein dimerization activity"/>
    <property type="evidence" value="ECO:0007669"/>
    <property type="project" value="InterPro"/>
</dbReference>
<dbReference type="GO" id="GO:0043937">
    <property type="term" value="P:regulation of sporulation"/>
    <property type="evidence" value="ECO:0007669"/>
    <property type="project" value="InterPro"/>
</dbReference>
<evidence type="ECO:0000313" key="1">
    <source>
        <dbReference type="EMBL" id="NRT90062.1"/>
    </source>
</evidence>
<dbReference type="InterPro" id="IPR018540">
    <property type="entry name" value="Spo0E-like"/>
</dbReference>
<evidence type="ECO:0000313" key="2">
    <source>
        <dbReference type="Proteomes" id="UP001193748"/>
    </source>
</evidence>
<dbReference type="Proteomes" id="UP001193748">
    <property type="component" value="Unassembled WGS sequence"/>
</dbReference>
<dbReference type="Gene3D" id="4.10.280.10">
    <property type="entry name" value="Helix-loop-helix DNA-binding domain"/>
    <property type="match status" value="1"/>
</dbReference>
<reference evidence="1" key="1">
    <citation type="submission" date="2020-05" db="EMBL/GenBank/DDBJ databases">
        <authorList>
            <person name="Brown S."/>
            <person name="Huntemann M."/>
            <person name="Clum A."/>
            <person name="Spunde A."/>
            <person name="Palaniappan K."/>
            <person name="Ritter S."/>
            <person name="Mikhailova N."/>
            <person name="Chen I.-M."/>
            <person name="Stamatis D."/>
            <person name="Reddy T."/>
            <person name="O'Malley R."/>
            <person name="Daum C."/>
            <person name="Shapiro N."/>
            <person name="Ivanova N."/>
            <person name="Kyrpides N."/>
            <person name="Woyke T."/>
        </authorList>
    </citation>
    <scope>NUCLEOTIDE SEQUENCE</scope>
    <source>
        <strain evidence="1">DJ080</strain>
    </source>
</reference>
<reference evidence="1" key="2">
    <citation type="journal article" date="2022" name="Nat. Biotechnol.">
        <title>Carbon-negative production of acetone and isopropanol by gas fermentation at industrial pilot scale.</title>
        <authorList>
            <person name="Liew F.E."/>
            <person name="Nogle R."/>
            <person name="Abdalla T."/>
            <person name="Rasor B.J."/>
            <person name="Canter C."/>
            <person name="Jensen R.O."/>
            <person name="Wang L."/>
            <person name="Strutz J."/>
            <person name="Chirania P."/>
            <person name="De Tissera S."/>
            <person name="Mueller A.P."/>
            <person name="Ruan Z."/>
            <person name="Gao A."/>
            <person name="Tran L."/>
            <person name="Engle N.L."/>
            <person name="Bromley J.C."/>
            <person name="Daniell J."/>
            <person name="Conrado R."/>
            <person name="Tschaplinski T.J."/>
            <person name="Giannone R.J."/>
            <person name="Hettich R.L."/>
            <person name="Karim A.S."/>
            <person name="Simpson S.D."/>
            <person name="Brown S.D."/>
            <person name="Leang C."/>
            <person name="Jewett M.C."/>
            <person name="Kopke M."/>
        </authorList>
    </citation>
    <scope>NUCLEOTIDE SEQUENCE</scope>
    <source>
        <strain evidence="1">DJ080</strain>
    </source>
</reference>
<proteinExistence type="predicted"/>
<name>A0AAX0B3W2_CLOBE</name>
<organism evidence="1 2">
    <name type="scientific">Clostridium beijerinckii</name>
    <name type="common">Clostridium MP</name>
    <dbReference type="NCBI Taxonomy" id="1520"/>
    <lineage>
        <taxon>Bacteria</taxon>
        <taxon>Bacillati</taxon>
        <taxon>Bacillota</taxon>
        <taxon>Clostridia</taxon>
        <taxon>Eubacteriales</taxon>
        <taxon>Clostridiaceae</taxon>
        <taxon>Clostridium</taxon>
    </lineage>
</organism>
<accession>A0AAX0B3W2</accession>
<dbReference type="Pfam" id="PF09388">
    <property type="entry name" value="SpoOE-like"/>
    <property type="match status" value="1"/>
</dbReference>
<dbReference type="EMBL" id="JABSWW010000001">
    <property type="protein sequence ID" value="NRT90062.1"/>
    <property type="molecule type" value="Genomic_DNA"/>
</dbReference>
<evidence type="ECO:0008006" key="3">
    <source>
        <dbReference type="Google" id="ProtNLM"/>
    </source>
</evidence>
<protein>
    <recommendedName>
        <fullName evidence="3">Spo0E like sporulation regulatory protein</fullName>
    </recommendedName>
</protein>
<comment type="caution">
    <text evidence="1">The sequence shown here is derived from an EMBL/GenBank/DDBJ whole genome shotgun (WGS) entry which is preliminary data.</text>
</comment>